<sequence length="372" mass="41299">MASGFSLKDDLFNRDTVTRLAQDFEKAGVFGAQSFIDQVMAGLAPLELKARIAWIATVLDDHLPCDFEDAAQAIHAGLPPELDPAKTDDDFGHFIYAPLGVYVENHGLAEHTSTSLDLLEAITKRFSMEFSIRAFLNTHEAAVLERMQDWAVDPNYHVRRLVSEGTRPRLPWGQNVGLTQDQTLPLLDKLHSDPTRYVTRSVSNHLNDITKKSPDLVVDRLSHWQTVQRQDSKELAWMAKHALRGLVKSGHPAAMAHLGYAPDAVVKITDFQFNPDTIKRGETAEISVTLTSTSDTPIIVDYVIDFVKSNGSTAPKVSKFKVLSLKANVPATLVKKHTFKDNATTFKLYPGAHQVHLQINGRILASLPFTLT</sequence>
<name>A0A7W9EZG8_9RHOB</name>
<keyword evidence="2" id="KW-1185">Reference proteome</keyword>
<comment type="caution">
    <text evidence="1">The sequence shown here is derived from an EMBL/GenBank/DDBJ whole genome shotgun (WGS) entry which is preliminary data.</text>
</comment>
<accession>A0A7W9EZG8</accession>
<gene>
    <name evidence="1" type="ORF">FHS72_001764</name>
</gene>
<organism evidence="1 2">
    <name type="scientific">Yoonia ponticola</name>
    <dbReference type="NCBI Taxonomy" id="1524255"/>
    <lineage>
        <taxon>Bacteria</taxon>
        <taxon>Pseudomonadati</taxon>
        <taxon>Pseudomonadota</taxon>
        <taxon>Alphaproteobacteria</taxon>
        <taxon>Rhodobacterales</taxon>
        <taxon>Paracoccaceae</taxon>
        <taxon>Yoonia</taxon>
    </lineage>
</organism>
<reference evidence="1 2" key="1">
    <citation type="submission" date="2020-08" db="EMBL/GenBank/DDBJ databases">
        <title>Genomic Encyclopedia of Type Strains, Phase IV (KMG-IV): sequencing the most valuable type-strain genomes for metagenomic binning, comparative biology and taxonomic classification.</title>
        <authorList>
            <person name="Goeker M."/>
        </authorList>
    </citation>
    <scope>NUCLEOTIDE SEQUENCE [LARGE SCALE GENOMIC DNA]</scope>
    <source>
        <strain evidence="1 2">DSM 101064</strain>
    </source>
</reference>
<protein>
    <submittedName>
        <fullName evidence="1">3-methyladenine DNA glycosylase AlkC</fullName>
    </submittedName>
</protein>
<dbReference type="Gene3D" id="1.25.40.290">
    <property type="entry name" value="ARM repeat domains"/>
    <property type="match status" value="1"/>
</dbReference>
<proteinExistence type="predicted"/>
<dbReference type="Proteomes" id="UP000535415">
    <property type="component" value="Unassembled WGS sequence"/>
</dbReference>
<dbReference type="AlphaFoldDB" id="A0A7W9EZG8"/>
<dbReference type="SUPFAM" id="SSF48371">
    <property type="entry name" value="ARM repeat"/>
    <property type="match status" value="1"/>
</dbReference>
<evidence type="ECO:0000313" key="1">
    <source>
        <dbReference type="EMBL" id="MBB5722140.1"/>
    </source>
</evidence>
<dbReference type="RefSeq" id="WP_183528119.1">
    <property type="nucleotide sequence ID" value="NZ_JACIJM010000004.1"/>
</dbReference>
<dbReference type="InterPro" id="IPR016024">
    <property type="entry name" value="ARM-type_fold"/>
</dbReference>
<dbReference type="EMBL" id="JACIJM010000004">
    <property type="protein sequence ID" value="MBB5722140.1"/>
    <property type="molecule type" value="Genomic_DNA"/>
</dbReference>
<evidence type="ECO:0000313" key="2">
    <source>
        <dbReference type="Proteomes" id="UP000535415"/>
    </source>
</evidence>